<proteinExistence type="predicted"/>
<sequence length="224" mass="26051">NLCMGPGRMMGVPISEAEARIVAHVCGDGCIFSFLGKRYLNKSSPPRKNMTRMQYGVSFCNTEPSLINSFSDDVYKVYGRKAYKTKEHEVGLKAKWIYQRLKCLGAGKSREWFVCDEILKAEKPIIREWLRAFFDDEAYVDLRDFRISVNSVNPNGLKQAQEMLKKFGIENTSFNGPYRYKKCISYRLTILKEDVERFRVYIGFNHPKKVRDLEELLDLRAMTL</sequence>
<comment type="caution">
    <text evidence="2">The sequence shown here is derived from an EMBL/GenBank/DDBJ whole genome shotgun (WGS) entry which is preliminary data.</text>
</comment>
<dbReference type="Pfam" id="PF14528">
    <property type="entry name" value="LAGLIDADG_3"/>
    <property type="match status" value="1"/>
</dbReference>
<reference evidence="2" key="1">
    <citation type="submission" date="2021-01" db="EMBL/GenBank/DDBJ databases">
        <title>Active Sulfur Cycling in an Early Earth Analoge.</title>
        <authorList>
            <person name="Hahn C.R."/>
            <person name="Youssef N.H."/>
            <person name="Elshahed M."/>
        </authorList>
    </citation>
    <scope>NUCLEOTIDE SEQUENCE</scope>
    <source>
        <strain evidence="2">Zod_Metabat.1151</strain>
    </source>
</reference>
<accession>A0A938YWY6</accession>
<dbReference type="InterPro" id="IPR004042">
    <property type="entry name" value="Intein_endonuc_central"/>
</dbReference>
<evidence type="ECO:0000313" key="3">
    <source>
        <dbReference type="Proteomes" id="UP000809243"/>
    </source>
</evidence>
<dbReference type="Proteomes" id="UP000809243">
    <property type="component" value="Unassembled WGS sequence"/>
</dbReference>
<protein>
    <recommendedName>
        <fullName evidence="1">DOD-type homing endonuclease domain-containing protein</fullName>
    </recommendedName>
</protein>
<evidence type="ECO:0000259" key="1">
    <source>
        <dbReference type="PROSITE" id="PS50819"/>
    </source>
</evidence>
<dbReference type="Gene3D" id="3.10.28.10">
    <property type="entry name" value="Homing endonucleases"/>
    <property type="match status" value="1"/>
</dbReference>
<dbReference type="EMBL" id="JAFGDB010000072">
    <property type="protein sequence ID" value="MBN2067657.1"/>
    <property type="molecule type" value="Genomic_DNA"/>
</dbReference>
<dbReference type="PROSITE" id="PS50819">
    <property type="entry name" value="INTEIN_ENDONUCLEASE"/>
    <property type="match status" value="1"/>
</dbReference>
<feature type="domain" description="DOD-type homing endonuclease" evidence="1">
    <location>
        <begin position="21"/>
        <end position="169"/>
    </location>
</feature>
<dbReference type="InterPro" id="IPR027434">
    <property type="entry name" value="Homing_endonucl"/>
</dbReference>
<dbReference type="GO" id="GO:0004519">
    <property type="term" value="F:endonuclease activity"/>
    <property type="evidence" value="ECO:0007669"/>
    <property type="project" value="InterPro"/>
</dbReference>
<evidence type="ECO:0000313" key="2">
    <source>
        <dbReference type="EMBL" id="MBN2067657.1"/>
    </source>
</evidence>
<dbReference type="AlphaFoldDB" id="A0A938YWY6"/>
<dbReference type="SUPFAM" id="SSF55608">
    <property type="entry name" value="Homing endonucleases"/>
    <property type="match status" value="1"/>
</dbReference>
<feature type="non-terminal residue" evidence="2">
    <location>
        <position position="1"/>
    </location>
</feature>
<name>A0A938YWY6_9ARCH</name>
<organism evidence="2 3">
    <name type="scientific">Candidatus Iainarchaeum sp</name>
    <dbReference type="NCBI Taxonomy" id="3101447"/>
    <lineage>
        <taxon>Archaea</taxon>
        <taxon>Candidatus Iainarchaeota</taxon>
        <taxon>Candidatus Iainarchaeia</taxon>
        <taxon>Candidatus Iainarchaeales</taxon>
        <taxon>Candidatus Iainarchaeaceae</taxon>
        <taxon>Candidatus Iainarchaeum</taxon>
    </lineage>
</organism>
<dbReference type="InterPro" id="IPR004860">
    <property type="entry name" value="LAGLIDADG_dom"/>
</dbReference>
<gene>
    <name evidence="2" type="ORF">JW744_04275</name>
</gene>